<evidence type="ECO:0000256" key="5">
    <source>
        <dbReference type="ARBA" id="ARBA00022737"/>
    </source>
</evidence>
<keyword evidence="3" id="KW-0597">Phosphoprotein</keyword>
<feature type="compositionally biased region" description="Low complexity" evidence="7">
    <location>
        <begin position="451"/>
        <end position="461"/>
    </location>
</feature>
<evidence type="ECO:0000256" key="7">
    <source>
        <dbReference type="SAM" id="MobiDB-lite"/>
    </source>
</evidence>
<organism evidence="8 9">
    <name type="scientific">Anabarilius grahami</name>
    <name type="common">Kanglang fish</name>
    <name type="synonym">Barilius grahami</name>
    <dbReference type="NCBI Taxonomy" id="495550"/>
    <lineage>
        <taxon>Eukaryota</taxon>
        <taxon>Metazoa</taxon>
        <taxon>Chordata</taxon>
        <taxon>Craniata</taxon>
        <taxon>Vertebrata</taxon>
        <taxon>Euteleostomi</taxon>
        <taxon>Actinopterygii</taxon>
        <taxon>Neopterygii</taxon>
        <taxon>Teleostei</taxon>
        <taxon>Ostariophysi</taxon>
        <taxon>Cypriniformes</taxon>
        <taxon>Xenocyprididae</taxon>
        <taxon>Xenocypridinae</taxon>
        <taxon>Xenocypridinae incertae sedis</taxon>
        <taxon>Anabarilius</taxon>
    </lineage>
</organism>
<keyword evidence="6" id="KW-0206">Cytoskeleton</keyword>
<feature type="compositionally biased region" description="Acidic residues" evidence="7">
    <location>
        <begin position="353"/>
        <end position="371"/>
    </location>
</feature>
<reference evidence="8 9" key="1">
    <citation type="submission" date="2018-10" db="EMBL/GenBank/DDBJ databases">
        <title>Genome assembly for a Yunnan-Guizhou Plateau 3E fish, Anabarilius grahami (Regan), and its evolutionary and genetic applications.</title>
        <authorList>
            <person name="Jiang W."/>
        </authorList>
    </citation>
    <scope>NUCLEOTIDE SEQUENCE [LARGE SCALE GENOMIC DNA]</scope>
    <source>
        <strain evidence="8">AG-KIZ</strain>
        <tissue evidence="8">Muscle</tissue>
    </source>
</reference>
<evidence type="ECO:0000256" key="4">
    <source>
        <dbReference type="ARBA" id="ARBA00022701"/>
    </source>
</evidence>
<accession>A0A3N0Y203</accession>
<feature type="compositionally biased region" description="Basic and acidic residues" evidence="7">
    <location>
        <begin position="308"/>
        <end position="323"/>
    </location>
</feature>
<gene>
    <name evidence="8" type="ORF">DPX16_11036</name>
</gene>
<dbReference type="PANTHER" id="PTHR11501">
    <property type="entry name" value="MICROTUBULE-ASSOCIATED PROTEIN"/>
    <property type="match status" value="1"/>
</dbReference>
<proteinExistence type="predicted"/>
<feature type="compositionally biased region" description="Basic and acidic residues" evidence="7">
    <location>
        <begin position="611"/>
        <end position="620"/>
    </location>
</feature>
<dbReference type="GO" id="GO:0008017">
    <property type="term" value="F:microtubule binding"/>
    <property type="evidence" value="ECO:0007669"/>
    <property type="project" value="InterPro"/>
</dbReference>
<feature type="region of interest" description="Disordered" evidence="7">
    <location>
        <begin position="109"/>
        <end position="671"/>
    </location>
</feature>
<protein>
    <submittedName>
        <fullName evidence="8">Microtubule-associated protein tau</fullName>
    </submittedName>
</protein>
<name>A0A3N0Y203_ANAGA</name>
<feature type="region of interest" description="Disordered" evidence="7">
    <location>
        <begin position="767"/>
        <end position="806"/>
    </location>
</feature>
<dbReference type="Proteomes" id="UP000281406">
    <property type="component" value="Unassembled WGS sequence"/>
</dbReference>
<keyword evidence="9" id="KW-1185">Reference proteome</keyword>
<keyword evidence="2" id="KW-0963">Cytoplasm</keyword>
<feature type="compositionally biased region" description="Basic and acidic residues" evidence="7">
    <location>
        <begin position="381"/>
        <end position="417"/>
    </location>
</feature>
<comment type="subcellular location">
    <subcellularLocation>
        <location evidence="1">Cytoplasm</location>
        <location evidence="1">Cytoskeleton</location>
    </subcellularLocation>
</comment>
<feature type="compositionally biased region" description="Basic and acidic residues" evidence="7">
    <location>
        <begin position="175"/>
        <end position="189"/>
    </location>
</feature>
<feature type="region of interest" description="Disordered" evidence="7">
    <location>
        <begin position="852"/>
        <end position="886"/>
    </location>
</feature>
<feature type="compositionally biased region" description="Polar residues" evidence="7">
    <location>
        <begin position="854"/>
        <end position="884"/>
    </location>
</feature>
<dbReference type="PROSITE" id="PS51491">
    <property type="entry name" value="TAU_MAP_2"/>
    <property type="match status" value="4"/>
</dbReference>
<feature type="compositionally biased region" description="Polar residues" evidence="7">
    <location>
        <begin position="7"/>
        <end position="31"/>
    </location>
</feature>
<feature type="compositionally biased region" description="Acidic residues" evidence="7">
    <location>
        <begin position="193"/>
        <end position="202"/>
    </location>
</feature>
<evidence type="ECO:0000256" key="2">
    <source>
        <dbReference type="ARBA" id="ARBA00022490"/>
    </source>
</evidence>
<dbReference type="EMBL" id="RJVU01053643">
    <property type="protein sequence ID" value="ROL27906.1"/>
    <property type="molecule type" value="Genomic_DNA"/>
</dbReference>
<evidence type="ECO:0000256" key="6">
    <source>
        <dbReference type="ARBA" id="ARBA00023212"/>
    </source>
</evidence>
<evidence type="ECO:0000256" key="1">
    <source>
        <dbReference type="ARBA" id="ARBA00004245"/>
    </source>
</evidence>
<dbReference type="GO" id="GO:0005874">
    <property type="term" value="C:microtubule"/>
    <property type="evidence" value="ECO:0007669"/>
    <property type="project" value="UniProtKB-KW"/>
</dbReference>
<dbReference type="OrthoDB" id="9378527at2759"/>
<dbReference type="GO" id="GO:0000226">
    <property type="term" value="P:microtubule cytoskeleton organization"/>
    <property type="evidence" value="ECO:0007669"/>
    <property type="project" value="TreeGrafter"/>
</dbReference>
<dbReference type="InterPro" id="IPR027324">
    <property type="entry name" value="MAP2/MAP4/Tau"/>
</dbReference>
<evidence type="ECO:0000313" key="9">
    <source>
        <dbReference type="Proteomes" id="UP000281406"/>
    </source>
</evidence>
<evidence type="ECO:0000256" key="3">
    <source>
        <dbReference type="ARBA" id="ARBA00022553"/>
    </source>
</evidence>
<comment type="caution">
    <text evidence="8">The sequence shown here is derived from an EMBL/GenBank/DDBJ whole genome shotgun (WGS) entry which is preliminary data.</text>
</comment>
<dbReference type="Pfam" id="PF00418">
    <property type="entry name" value="Tubulin-binding"/>
    <property type="match status" value="4"/>
</dbReference>
<keyword evidence="4" id="KW-0493">Microtubule</keyword>
<dbReference type="GO" id="GO:0043005">
    <property type="term" value="C:neuron projection"/>
    <property type="evidence" value="ECO:0007669"/>
    <property type="project" value="TreeGrafter"/>
</dbReference>
<dbReference type="GO" id="GO:0031175">
    <property type="term" value="P:neuron projection development"/>
    <property type="evidence" value="ECO:0007669"/>
    <property type="project" value="TreeGrafter"/>
</dbReference>
<feature type="compositionally biased region" description="Low complexity" evidence="7">
    <location>
        <begin position="536"/>
        <end position="554"/>
    </location>
</feature>
<dbReference type="AlphaFoldDB" id="A0A3N0Y203"/>
<feature type="compositionally biased region" description="Low complexity" evidence="7">
    <location>
        <begin position="622"/>
        <end position="632"/>
    </location>
</feature>
<dbReference type="PANTHER" id="PTHR11501:SF14">
    <property type="entry name" value="MICROTUBULE-ASSOCIATED PROTEIN TAU"/>
    <property type="match status" value="1"/>
</dbReference>
<sequence>MDHQDHMNSGQVGDSPGNNIASGVANMTINDGHQRDMKNGTAAHMGAGDSLVKEETQEPTPEVRAQNLVLDDSEPKSLFDKDVPLERGRLSVANSAVLSVAVPIILPSTSSEELTPGSPPESGRSSAASVNGEGEQEIGERESSVSPRESPMSPHPLTTTLADGLDSGIIGFDSQLKRSPSDKMSDHHSPSGSEEEEKEENEMEKSEKRFSDSVEEAPRRAINMKEDKEEDKEEVSDKEEEEIGVSLVQSSVTPDLRTKKDDNIDDEHETTSHLPMTPEEAKKRGLSFDYTEPQDPSHQSGPVGWECSSDKTPPESKSPDSCRADPGSPLSPSAAADPIQEESSLTDFQTDAREEEEEVELPEPEQVEDETTVPPFSQEDAVPKMEPKAEEHIEPKEAKEIKQEKYLETSDIDRIDKVQPVATPEPVAKPEPDVTTAKDAVKPSAQVMPTKAPSKAAPVKEAPAKKTKKLVATVVATPSPESAPKLQKTPSKDAAPARKASVPSKAKAGVGATPEKKIPTTTLHAKARPTSDPQRGSSVSGIPSKKPSGSSTPPCRFSSPGSANSVKTPKFRATAGDAKTKTGGAKPQGVGTKITAASRMEQRKTGPGSIERADSPKTPDRSGCSSPASRSSTPGQQMKKIAVVRTPPKSPGSLRSRAPIAPVAPMPDLKNVRSKIGSTENLKHQPGGGKVAIVHKKIDLSNVQSRCGSKDNIKHVPGGGNVQIVHKKIDLSNVQAKCGSKDNIHHKPGGGNVEIKSEKLDFKAQSKVGSLENIGHVPRGGQKRREKGKEAEPQAANASSNGDGVHCNDVDMTFDLSSTEGNSLVKSIESHKLNFREQAKARTDHGAEIVYKSPNISTDGSPRRLSNVSSSGSINMTDSPQLSTLADEVSASLAKQGL</sequence>
<evidence type="ECO:0000313" key="8">
    <source>
        <dbReference type="EMBL" id="ROL27906.1"/>
    </source>
</evidence>
<dbReference type="InterPro" id="IPR001084">
    <property type="entry name" value="MAP_tubulin-bd_rpt"/>
</dbReference>
<feature type="region of interest" description="Disordered" evidence="7">
    <location>
        <begin position="1"/>
        <end position="71"/>
    </location>
</feature>
<feature type="compositionally biased region" description="Acidic residues" evidence="7">
    <location>
        <begin position="228"/>
        <end position="243"/>
    </location>
</feature>
<keyword evidence="5" id="KW-0677">Repeat</keyword>
<feature type="compositionally biased region" description="Basic and acidic residues" evidence="7">
    <location>
        <begin position="203"/>
        <end position="227"/>
    </location>
</feature>